<sequence>MPEQKCSIDPSIKTGLLASIETVVNKTLQLDPVTVKRLSQHQGAVLQVECLEPDFISWLWIEADGIRLAGYHEGNVDATVKGTLVSYMELAGRRFATFDDIAGLSTEGDKALITELGEIHKDMDLDWEGLVCRYMGDVAGHAVSEGFRRVSSGFQQLFERTARQVPDYLQEELQVLPARTDLEFSQSEATVLQDRTDKLAARIAALEEQIKSKQS</sequence>
<dbReference type="Proteomes" id="UP000028006">
    <property type="component" value="Unassembled WGS sequence"/>
</dbReference>
<dbReference type="HAMAP" id="MF_02215">
    <property type="entry name" value="UbiJ"/>
    <property type="match status" value="1"/>
</dbReference>
<evidence type="ECO:0000313" key="3">
    <source>
        <dbReference type="Proteomes" id="UP000028006"/>
    </source>
</evidence>
<dbReference type="AlphaFoldDB" id="A0A081N491"/>
<comment type="similarity">
    <text evidence="1">Belongs to the UbiJ family.</text>
</comment>
<proteinExistence type="inferred from homology"/>
<keyword evidence="1" id="KW-0963">Cytoplasm</keyword>
<dbReference type="UniPathway" id="UPA00232"/>
<dbReference type="RefSeq" id="WP_034875913.1">
    <property type="nucleotide sequence ID" value="NZ_JOKG01000003.1"/>
</dbReference>
<reference evidence="2 3" key="1">
    <citation type="submission" date="2014-06" db="EMBL/GenBank/DDBJ databases">
        <title>Whole Genome Sequences of Three Symbiotic Endozoicomonas Bacteria.</title>
        <authorList>
            <person name="Neave M.J."/>
            <person name="Apprill A."/>
            <person name="Voolstra C.R."/>
        </authorList>
    </citation>
    <scope>NUCLEOTIDE SEQUENCE [LARGE SCALE GENOMIC DNA]</scope>
    <source>
        <strain evidence="2 3">LMG 24815</strain>
    </source>
</reference>
<comment type="caution">
    <text evidence="2">The sequence shown here is derived from an EMBL/GenBank/DDBJ whole genome shotgun (WGS) entry which is preliminary data.</text>
</comment>
<dbReference type="InterPro" id="IPR038989">
    <property type="entry name" value="UbiJ"/>
</dbReference>
<protein>
    <recommendedName>
        <fullName evidence="1">Ubiquinone biosynthesis accessory factor UbiJ</fullName>
    </recommendedName>
</protein>
<comment type="function">
    <text evidence="1">Required for ubiquinone (coenzyme Q) biosynthesis. Binds hydrophobic ubiquinone biosynthetic intermediates via its SCP2 domain and is essential for the stability of the Ubi complex. May constitute a docking platform where Ubi enzymes assemble and access their SCP2-bound polyprenyl substrates.</text>
</comment>
<comment type="subcellular location">
    <subcellularLocation>
        <location evidence="1">Cytoplasm</location>
    </subcellularLocation>
</comment>
<gene>
    <name evidence="1" type="primary">ubiJ</name>
    <name evidence="2" type="ORF">GZ77_12560</name>
</gene>
<dbReference type="GO" id="GO:0005737">
    <property type="term" value="C:cytoplasm"/>
    <property type="evidence" value="ECO:0007669"/>
    <property type="project" value="UniProtKB-SubCell"/>
</dbReference>
<name>A0A081N491_9GAMM</name>
<dbReference type="PANTHER" id="PTHR38693">
    <property type="entry name" value="UBIQUINONE BIOSYNTHESIS PROTEIN UBIJ"/>
    <property type="match status" value="1"/>
</dbReference>
<dbReference type="GO" id="GO:0006744">
    <property type="term" value="P:ubiquinone biosynthetic process"/>
    <property type="evidence" value="ECO:0007669"/>
    <property type="project" value="UniProtKB-UniRule"/>
</dbReference>
<evidence type="ECO:0000256" key="1">
    <source>
        <dbReference type="HAMAP-Rule" id="MF_02215"/>
    </source>
</evidence>
<dbReference type="eggNOG" id="COG3165">
    <property type="taxonomic scope" value="Bacteria"/>
</dbReference>
<accession>A0A081N491</accession>
<keyword evidence="3" id="KW-1185">Reference proteome</keyword>
<evidence type="ECO:0000313" key="2">
    <source>
        <dbReference type="EMBL" id="KEQ13264.1"/>
    </source>
</evidence>
<dbReference type="PANTHER" id="PTHR38693:SF1">
    <property type="entry name" value="UBIQUINONE BIOSYNTHESIS ACCESSORY FACTOR UBIJ"/>
    <property type="match status" value="1"/>
</dbReference>
<dbReference type="EMBL" id="JOKG01000003">
    <property type="protein sequence ID" value="KEQ13264.1"/>
    <property type="molecule type" value="Genomic_DNA"/>
</dbReference>
<keyword evidence="1" id="KW-0831">Ubiquinone biosynthesis</keyword>
<comment type="pathway">
    <text evidence="1">Cofactor biosynthesis; ubiquinone biosynthesis.</text>
</comment>
<organism evidence="2 3">
    <name type="scientific">Endozoicomonas montiporae</name>
    <dbReference type="NCBI Taxonomy" id="1027273"/>
    <lineage>
        <taxon>Bacteria</taxon>
        <taxon>Pseudomonadati</taxon>
        <taxon>Pseudomonadota</taxon>
        <taxon>Gammaproteobacteria</taxon>
        <taxon>Oceanospirillales</taxon>
        <taxon>Endozoicomonadaceae</taxon>
        <taxon>Endozoicomonas</taxon>
    </lineage>
</organism>